<dbReference type="FunCoup" id="A0A5Q0BK99">
    <property type="interactions" value="193"/>
</dbReference>
<dbReference type="PANTHER" id="PTHR40942">
    <property type="match status" value="1"/>
</dbReference>
<evidence type="ECO:0000256" key="2">
    <source>
        <dbReference type="ARBA" id="ARBA00005419"/>
    </source>
</evidence>
<dbReference type="NCBIfam" id="NF001204">
    <property type="entry name" value="PRK00166.1"/>
    <property type="match status" value="1"/>
</dbReference>
<dbReference type="EC" id="3.6.1.41" evidence="5"/>
<comment type="similarity">
    <text evidence="2 5">Belongs to the Ap4A hydrolase family.</text>
</comment>
<dbReference type="EMBL" id="CP044205">
    <property type="protein sequence ID" value="QFY42641.1"/>
    <property type="molecule type" value="Genomic_DNA"/>
</dbReference>
<reference evidence="7 8" key="1">
    <citation type="submission" date="2019-09" db="EMBL/GenBank/DDBJ databases">
        <title>Ecophysiology of the spiral-shaped methanotroph Methylospira mobilis as revealed by the complete genome sequence.</title>
        <authorList>
            <person name="Oshkin I.Y."/>
            <person name="Dedysh S.N."/>
            <person name="Miroshnikov K."/>
            <person name="Danilova O.V."/>
            <person name="Hakobyan A."/>
            <person name="Liesack W."/>
        </authorList>
    </citation>
    <scope>NUCLEOTIDE SEQUENCE [LARGE SCALE GENOMIC DNA]</scope>
    <source>
        <strain evidence="7 8">Shm1</strain>
    </source>
</reference>
<proteinExistence type="inferred from homology"/>
<dbReference type="Pfam" id="PF00149">
    <property type="entry name" value="Metallophos"/>
    <property type="match status" value="1"/>
</dbReference>
<gene>
    <name evidence="5" type="primary">apaH</name>
    <name evidence="7" type="ORF">F6R98_08405</name>
</gene>
<dbReference type="InterPro" id="IPR004617">
    <property type="entry name" value="ApaH"/>
</dbReference>
<dbReference type="InterPro" id="IPR029052">
    <property type="entry name" value="Metallo-depent_PP-like"/>
</dbReference>
<protein>
    <recommendedName>
        <fullName evidence="5">Bis(5'-nucleosyl)-tetraphosphatase, symmetrical</fullName>
        <ecNumber evidence="5">3.6.1.41</ecNumber>
    </recommendedName>
    <alternativeName>
        <fullName evidence="5">Ap4A hydrolase</fullName>
    </alternativeName>
    <alternativeName>
        <fullName evidence="5">Diadenosine 5',5'''-P1,P4-tetraphosphate pyrophosphohydrolase</fullName>
    </alternativeName>
    <alternativeName>
        <fullName evidence="5">Diadenosine tetraphosphatase</fullName>
    </alternativeName>
</protein>
<dbReference type="NCBIfam" id="TIGR00668">
    <property type="entry name" value="apaH"/>
    <property type="match status" value="1"/>
</dbReference>
<organism evidence="7 8">
    <name type="scientific">Candidatus Methylospira mobilis</name>
    <dbReference type="NCBI Taxonomy" id="1808979"/>
    <lineage>
        <taxon>Bacteria</taxon>
        <taxon>Pseudomonadati</taxon>
        <taxon>Pseudomonadota</taxon>
        <taxon>Gammaproteobacteria</taxon>
        <taxon>Methylococcales</taxon>
        <taxon>Methylococcaceae</taxon>
        <taxon>Candidatus Methylospira</taxon>
    </lineage>
</organism>
<dbReference type="RefSeq" id="WP_153248636.1">
    <property type="nucleotide sequence ID" value="NZ_CP044205.1"/>
</dbReference>
<dbReference type="GO" id="GO:0008803">
    <property type="term" value="F:bis(5'-nucleosyl)-tetraphosphatase (symmetrical) activity"/>
    <property type="evidence" value="ECO:0007669"/>
    <property type="project" value="UniProtKB-UniRule"/>
</dbReference>
<comment type="function">
    <text evidence="1 5">Hydrolyzes diadenosine 5',5'''-P1,P4-tetraphosphate to yield ADP.</text>
</comment>
<keyword evidence="8" id="KW-1185">Reference proteome</keyword>
<evidence type="ECO:0000313" key="7">
    <source>
        <dbReference type="EMBL" id="QFY42641.1"/>
    </source>
</evidence>
<dbReference type="PIRSF" id="PIRSF000903">
    <property type="entry name" value="B5n-ttraPtase_sm"/>
    <property type="match status" value="1"/>
</dbReference>
<dbReference type="InParanoid" id="A0A5Q0BK99"/>
<dbReference type="HAMAP" id="MF_00199">
    <property type="entry name" value="ApaH"/>
    <property type="match status" value="1"/>
</dbReference>
<evidence type="ECO:0000256" key="5">
    <source>
        <dbReference type="HAMAP-Rule" id="MF_00199"/>
    </source>
</evidence>
<comment type="catalytic activity">
    <reaction evidence="4 5">
        <text>P(1),P(4)-bis(5'-adenosyl) tetraphosphate + H2O = 2 ADP + 2 H(+)</text>
        <dbReference type="Rhea" id="RHEA:24252"/>
        <dbReference type="ChEBI" id="CHEBI:15377"/>
        <dbReference type="ChEBI" id="CHEBI:15378"/>
        <dbReference type="ChEBI" id="CHEBI:58141"/>
        <dbReference type="ChEBI" id="CHEBI:456216"/>
        <dbReference type="EC" id="3.6.1.41"/>
    </reaction>
</comment>
<dbReference type="OrthoDB" id="9807890at2"/>
<evidence type="ECO:0000256" key="3">
    <source>
        <dbReference type="ARBA" id="ARBA00022801"/>
    </source>
</evidence>
<dbReference type="Gene3D" id="3.60.21.10">
    <property type="match status" value="1"/>
</dbReference>
<evidence type="ECO:0000256" key="1">
    <source>
        <dbReference type="ARBA" id="ARBA00003413"/>
    </source>
</evidence>
<name>A0A5Q0BK99_9GAMM</name>
<dbReference type="PANTHER" id="PTHR40942:SF4">
    <property type="entry name" value="CYTOCHROME C5"/>
    <property type="match status" value="1"/>
</dbReference>
<dbReference type="KEGG" id="mmob:F6R98_08405"/>
<dbReference type="CDD" id="cd07422">
    <property type="entry name" value="MPP_ApaH"/>
    <property type="match status" value="1"/>
</dbReference>
<keyword evidence="3 5" id="KW-0378">Hydrolase</keyword>
<dbReference type="Proteomes" id="UP000325755">
    <property type="component" value="Chromosome"/>
</dbReference>
<evidence type="ECO:0000313" key="8">
    <source>
        <dbReference type="Proteomes" id="UP000325755"/>
    </source>
</evidence>
<dbReference type="InterPro" id="IPR004843">
    <property type="entry name" value="Calcineurin-like_PHP"/>
</dbReference>
<dbReference type="AlphaFoldDB" id="A0A5Q0BK99"/>
<feature type="domain" description="Calcineurin-like phosphoesterase" evidence="6">
    <location>
        <begin position="1"/>
        <end position="155"/>
    </location>
</feature>
<dbReference type="SUPFAM" id="SSF56300">
    <property type="entry name" value="Metallo-dependent phosphatases"/>
    <property type="match status" value="1"/>
</dbReference>
<evidence type="ECO:0000259" key="6">
    <source>
        <dbReference type="Pfam" id="PF00149"/>
    </source>
</evidence>
<evidence type="ECO:0000256" key="4">
    <source>
        <dbReference type="ARBA" id="ARBA00049417"/>
    </source>
</evidence>
<accession>A0A5Q0BK99</accession>
<sequence>MAIYAIGDVQGCYGELQALLKLIRFNADTDTLWFTGDLVNRGPASLETLRFVRELGDAAVTVLGNHDIHLLAVAAGGARLKAGDTLDAILAAKDRDDLLNWLRRRPLMHTQHGYSLVHAGLPPQWSMKDAETNARSVEALLSGPDYHPLLAHLYGNQPDKWKESLKAYERHRFIINCFTRMRYCGADGRLDFTETCKPGDQTPGLIPWFKLPSRRSRGANILFGHWASLGYHEHDGCIGLDSGCLWGGELTALRIAGGPKQRYSVGADVRRMAG</sequence>